<evidence type="ECO:0000313" key="1">
    <source>
        <dbReference type="EMBL" id="WNF34991.1"/>
    </source>
</evidence>
<organism evidence="1 2">
    <name type="scientific">Aeribacillus composti</name>
    <dbReference type="NCBI Taxonomy" id="1868734"/>
    <lineage>
        <taxon>Bacteria</taxon>
        <taxon>Bacillati</taxon>
        <taxon>Bacillota</taxon>
        <taxon>Bacilli</taxon>
        <taxon>Bacillales</taxon>
        <taxon>Bacillaceae</taxon>
        <taxon>Aeribacillus</taxon>
    </lineage>
</organism>
<dbReference type="RefSeq" id="WP_235600483.1">
    <property type="nucleotide sequence ID" value="NZ_CP134501.1"/>
</dbReference>
<name>A0ABY9WFN5_9BACI</name>
<accession>A0ABY9WFN5</accession>
<gene>
    <name evidence="1" type="ORF">RI196_15410</name>
</gene>
<sequence>MRRLLSNLPWLRWFFQTKGKRILGLSDEPLVQAQEWIQKMEEVCLEKLIQAMWNEQSTHFLANRFGA</sequence>
<protein>
    <submittedName>
        <fullName evidence="1">Uncharacterized protein</fullName>
    </submittedName>
</protein>
<evidence type="ECO:0000313" key="2">
    <source>
        <dbReference type="Proteomes" id="UP001303701"/>
    </source>
</evidence>
<proteinExistence type="predicted"/>
<dbReference type="GeneID" id="301127381"/>
<dbReference type="EMBL" id="CP134501">
    <property type="protein sequence ID" value="WNF34991.1"/>
    <property type="molecule type" value="Genomic_DNA"/>
</dbReference>
<reference evidence="1 2" key="1">
    <citation type="submission" date="2023-09" db="EMBL/GenBank/DDBJ databases">
        <title>Different Types of Thermotolerant Ring-Cleaving Dioxygenases derived from Aeribacillus composti HB-1 applied for multiple aromatic hydrocarbons removal.</title>
        <authorList>
            <person name="Cao L."/>
            <person name="Li M."/>
            <person name="Ma T."/>
        </authorList>
    </citation>
    <scope>NUCLEOTIDE SEQUENCE [LARGE SCALE GENOMIC DNA]</scope>
    <source>
        <strain evidence="1 2">HB-1</strain>
    </source>
</reference>
<dbReference type="Proteomes" id="UP001303701">
    <property type="component" value="Chromosome"/>
</dbReference>
<keyword evidence="2" id="KW-1185">Reference proteome</keyword>